<dbReference type="PANTHER" id="PTHR45527">
    <property type="entry name" value="NONRIBOSOMAL PEPTIDE SYNTHETASE"/>
    <property type="match status" value="1"/>
</dbReference>
<dbReference type="GO" id="GO:0031177">
    <property type="term" value="F:phosphopantetheine binding"/>
    <property type="evidence" value="ECO:0007669"/>
    <property type="project" value="InterPro"/>
</dbReference>
<dbReference type="EMBL" id="BLIN01000003">
    <property type="protein sequence ID" value="GFE06916.1"/>
    <property type="molecule type" value="Genomic_DNA"/>
</dbReference>
<dbReference type="CDD" id="cd19540">
    <property type="entry name" value="LCL_NRPS-like"/>
    <property type="match status" value="1"/>
</dbReference>
<comment type="cofactor">
    <cofactor evidence="1">
        <name>pantetheine 4'-phosphate</name>
        <dbReference type="ChEBI" id="CHEBI:47942"/>
    </cofactor>
</comment>
<dbReference type="Pfam" id="PF13193">
    <property type="entry name" value="AMP-binding_C"/>
    <property type="match status" value="1"/>
</dbReference>
<dbReference type="InterPro" id="IPR006162">
    <property type="entry name" value="Ppantetheine_attach_site"/>
</dbReference>
<evidence type="ECO:0000256" key="4">
    <source>
        <dbReference type="ARBA" id="ARBA00022553"/>
    </source>
</evidence>
<gene>
    <name evidence="7" type="ORF">Scani_31840</name>
</gene>
<dbReference type="SUPFAM" id="SSF52777">
    <property type="entry name" value="CoA-dependent acyltransferases"/>
    <property type="match status" value="2"/>
</dbReference>
<dbReference type="Pfam" id="PF00501">
    <property type="entry name" value="AMP-binding"/>
    <property type="match status" value="1"/>
</dbReference>
<dbReference type="InterPro" id="IPR036736">
    <property type="entry name" value="ACP-like_sf"/>
</dbReference>
<dbReference type="Gene3D" id="2.30.38.10">
    <property type="entry name" value="Luciferase, Domain 3"/>
    <property type="match status" value="1"/>
</dbReference>
<dbReference type="Pfam" id="PF00668">
    <property type="entry name" value="Condensation"/>
    <property type="match status" value="1"/>
</dbReference>
<dbReference type="FunFam" id="1.10.1200.10:FF:000016">
    <property type="entry name" value="Non-ribosomal peptide synthase"/>
    <property type="match status" value="1"/>
</dbReference>
<dbReference type="InterPro" id="IPR001242">
    <property type="entry name" value="Condensation_dom"/>
</dbReference>
<dbReference type="SUPFAM" id="SSF47336">
    <property type="entry name" value="ACP-like"/>
    <property type="match status" value="1"/>
</dbReference>
<keyword evidence="3" id="KW-0596">Phosphopantetheine</keyword>
<dbReference type="Gene3D" id="3.30.300.30">
    <property type="match status" value="1"/>
</dbReference>
<dbReference type="GO" id="GO:0072330">
    <property type="term" value="P:monocarboxylic acid biosynthetic process"/>
    <property type="evidence" value="ECO:0007669"/>
    <property type="project" value="UniProtKB-ARBA"/>
</dbReference>
<comment type="caution">
    <text evidence="7">The sequence shown here is derived from an EMBL/GenBank/DDBJ whole genome shotgun (WGS) entry which is preliminary data.</text>
</comment>
<dbReference type="FunFam" id="3.30.559.10:FF:000012">
    <property type="entry name" value="Non-ribosomal peptide synthetase"/>
    <property type="match status" value="1"/>
</dbReference>
<dbReference type="SUPFAM" id="SSF56801">
    <property type="entry name" value="Acetyl-CoA synthetase-like"/>
    <property type="match status" value="1"/>
</dbReference>
<dbReference type="OrthoDB" id="2472181at2"/>
<dbReference type="SUPFAM" id="SSF53474">
    <property type="entry name" value="alpha/beta-Hydrolases"/>
    <property type="match status" value="1"/>
</dbReference>
<reference evidence="7 8" key="1">
    <citation type="submission" date="2019-12" db="EMBL/GenBank/DDBJ databases">
        <title>Whole genome shotgun sequence of Streptomyces caniferus NBRC 15389.</title>
        <authorList>
            <person name="Ichikawa N."/>
            <person name="Kimura A."/>
            <person name="Kitahashi Y."/>
            <person name="Komaki H."/>
            <person name="Tamura T."/>
        </authorList>
    </citation>
    <scope>NUCLEOTIDE SEQUENCE [LARGE SCALE GENOMIC DNA]</scope>
    <source>
        <strain evidence="7 8">NBRC 15389</strain>
    </source>
</reference>
<dbReference type="Gene3D" id="3.40.50.980">
    <property type="match status" value="2"/>
</dbReference>
<dbReference type="InterPro" id="IPR009081">
    <property type="entry name" value="PP-bd_ACP"/>
</dbReference>
<proteinExistence type="inferred from homology"/>
<dbReference type="InterPro" id="IPR020802">
    <property type="entry name" value="TesA-like"/>
</dbReference>
<dbReference type="InterPro" id="IPR000873">
    <property type="entry name" value="AMP-dep_synth/lig_dom"/>
</dbReference>
<dbReference type="GO" id="GO:0008610">
    <property type="term" value="P:lipid biosynthetic process"/>
    <property type="evidence" value="ECO:0007669"/>
    <property type="project" value="UniProtKB-ARBA"/>
</dbReference>
<evidence type="ECO:0000256" key="2">
    <source>
        <dbReference type="ARBA" id="ARBA00006432"/>
    </source>
</evidence>
<dbReference type="InterPro" id="IPR010071">
    <property type="entry name" value="AA_adenyl_dom"/>
</dbReference>
<evidence type="ECO:0000259" key="6">
    <source>
        <dbReference type="PROSITE" id="PS50075"/>
    </source>
</evidence>
<dbReference type="Gene3D" id="3.40.50.1820">
    <property type="entry name" value="alpha/beta hydrolase"/>
    <property type="match status" value="1"/>
</dbReference>
<dbReference type="Gene3D" id="3.30.559.10">
    <property type="entry name" value="Chloramphenicol acetyltransferase-like domain"/>
    <property type="match status" value="1"/>
</dbReference>
<dbReference type="GO" id="GO:0044550">
    <property type="term" value="P:secondary metabolite biosynthetic process"/>
    <property type="evidence" value="ECO:0007669"/>
    <property type="project" value="TreeGrafter"/>
</dbReference>
<dbReference type="GO" id="GO:0005829">
    <property type="term" value="C:cytosol"/>
    <property type="evidence" value="ECO:0007669"/>
    <property type="project" value="TreeGrafter"/>
</dbReference>
<dbReference type="InterPro" id="IPR025110">
    <property type="entry name" value="AMP-bd_C"/>
</dbReference>
<dbReference type="Gene3D" id="3.30.559.30">
    <property type="entry name" value="Nonribosomal peptide synthetase, condensation domain"/>
    <property type="match status" value="1"/>
</dbReference>
<dbReference type="Pfam" id="PF00550">
    <property type="entry name" value="PP-binding"/>
    <property type="match status" value="1"/>
</dbReference>
<evidence type="ECO:0000256" key="1">
    <source>
        <dbReference type="ARBA" id="ARBA00001957"/>
    </source>
</evidence>
<dbReference type="GO" id="GO:0003824">
    <property type="term" value="F:catalytic activity"/>
    <property type="evidence" value="ECO:0007669"/>
    <property type="project" value="InterPro"/>
</dbReference>
<dbReference type="PANTHER" id="PTHR45527:SF1">
    <property type="entry name" value="FATTY ACID SYNTHASE"/>
    <property type="match status" value="1"/>
</dbReference>
<feature type="domain" description="Carrier" evidence="6">
    <location>
        <begin position="985"/>
        <end position="1060"/>
    </location>
</feature>
<dbReference type="InterPro" id="IPR029058">
    <property type="entry name" value="AB_hydrolase_fold"/>
</dbReference>
<dbReference type="InterPro" id="IPR001031">
    <property type="entry name" value="Thioesterase"/>
</dbReference>
<dbReference type="RefSeq" id="WP_159475246.1">
    <property type="nucleotide sequence ID" value="NZ_BAAATH010000006.1"/>
</dbReference>
<dbReference type="GO" id="GO:0017000">
    <property type="term" value="P:antibiotic biosynthetic process"/>
    <property type="evidence" value="ECO:0007669"/>
    <property type="project" value="UniProtKB-ARBA"/>
</dbReference>
<dbReference type="PROSITE" id="PS50075">
    <property type="entry name" value="CARRIER"/>
    <property type="match status" value="1"/>
</dbReference>
<dbReference type="InterPro" id="IPR023213">
    <property type="entry name" value="CAT-like_dom_sf"/>
</dbReference>
<accession>A0A640S928</accession>
<dbReference type="FunFam" id="2.30.38.10:FF:000001">
    <property type="entry name" value="Non-ribosomal peptide synthetase PvdI"/>
    <property type="match status" value="1"/>
</dbReference>
<dbReference type="SMART" id="SM00823">
    <property type="entry name" value="PKS_PP"/>
    <property type="match status" value="1"/>
</dbReference>
<dbReference type="GO" id="GO:0043041">
    <property type="term" value="P:amino acid activation for nonribosomal peptide biosynthetic process"/>
    <property type="evidence" value="ECO:0007669"/>
    <property type="project" value="TreeGrafter"/>
</dbReference>
<dbReference type="Proteomes" id="UP000435837">
    <property type="component" value="Unassembled WGS sequence"/>
</dbReference>
<dbReference type="FunFam" id="3.30.300.30:FF:000010">
    <property type="entry name" value="Enterobactin synthetase component F"/>
    <property type="match status" value="1"/>
</dbReference>
<evidence type="ECO:0000313" key="8">
    <source>
        <dbReference type="Proteomes" id="UP000435837"/>
    </source>
</evidence>
<organism evidence="7 8">
    <name type="scientific">Streptomyces caniferus</name>
    <dbReference type="NCBI Taxonomy" id="285557"/>
    <lineage>
        <taxon>Bacteria</taxon>
        <taxon>Bacillati</taxon>
        <taxon>Actinomycetota</taxon>
        <taxon>Actinomycetes</taxon>
        <taxon>Kitasatosporales</taxon>
        <taxon>Streptomycetaceae</taxon>
        <taxon>Streptomyces</taxon>
    </lineage>
</organism>
<feature type="region of interest" description="Disordered" evidence="5">
    <location>
        <begin position="967"/>
        <end position="987"/>
    </location>
</feature>
<dbReference type="NCBIfam" id="TIGR01733">
    <property type="entry name" value="AA-adenyl-dom"/>
    <property type="match status" value="1"/>
</dbReference>
<evidence type="ECO:0000313" key="7">
    <source>
        <dbReference type="EMBL" id="GFE06916.1"/>
    </source>
</evidence>
<protein>
    <recommendedName>
        <fullName evidence="6">Carrier domain-containing protein</fullName>
    </recommendedName>
</protein>
<dbReference type="PROSITE" id="PS00012">
    <property type="entry name" value="PHOSPHOPANTETHEINE"/>
    <property type="match status" value="1"/>
</dbReference>
<dbReference type="Pfam" id="PF00975">
    <property type="entry name" value="Thioesterase"/>
    <property type="match status" value="1"/>
</dbReference>
<evidence type="ECO:0000256" key="5">
    <source>
        <dbReference type="SAM" id="MobiDB-lite"/>
    </source>
</evidence>
<dbReference type="InterPro" id="IPR020806">
    <property type="entry name" value="PKS_PP-bd"/>
</dbReference>
<keyword evidence="4" id="KW-0597">Phosphoprotein</keyword>
<name>A0A640S928_9ACTN</name>
<dbReference type="InterPro" id="IPR045851">
    <property type="entry name" value="AMP-bd_C_sf"/>
</dbReference>
<comment type="similarity">
    <text evidence="2">Belongs to the ATP-dependent AMP-binding enzyme family.</text>
</comment>
<dbReference type="CDD" id="cd05930">
    <property type="entry name" value="A_NRPS"/>
    <property type="match status" value="1"/>
</dbReference>
<evidence type="ECO:0000256" key="3">
    <source>
        <dbReference type="ARBA" id="ARBA00022450"/>
    </source>
</evidence>
<sequence>MFPLSFAQQGLWFLNRLEGPSSTYNVPVVVRLRGALDVPALRAAVADVVGRHESLRTVFGEADGEPHQRVLPPEETGEVLTLLDSEADRLDADLHEVVRRPFDLGADLPVRAWLLRVAADDQVLALVMHHVVCDGWSLTPLLRDLSTAYGARCDGRAPDWEPLPVQYRDYTLWQRELLGADDDPDSLINSQLAYWQQQLADLPEEVPLPSDRVRLPGADTFRGATVDRTVDPELHARLLEVAREHGCTLFMVLQAAVAVLLTRSGAGTDIPFGTPVAGRSDAALDDLVGFFVNTLVLRTDTSGNPTFAELLHRVRASDFDAYAHQDVPFDRLVEVLNPRRAPHRHPLFQVLLALNEGRPGEALRLPGIGVEALRETTGTAKFSLSVDFDDRRHPDGRPAGLGAVLEYATDLFDEATVQAMADRLVRLLETFAADPALRIREVPVLSAAERHRLLVEWNGPNRPETPVDLGRRIRRWADERPDAVAVSDGSVRHTYRDLADGIDRLSRALAAAGAGPDELTAILSDRSAWFVTTALGVLGAGSGYLALDGGLPADRARQMLTDSAARYLVAAPELGARARELTTSGPGGITVVPAGGAPDTTRAWHRPDLADRPALLAYAVFTSGSTGRPKGVLVPHRGLSNHLLAVAELYGLDAHDTMAFNAPLTFDVAVWQALTMSLVGGRVHVLDEDTTRDPLLLARCVADEDITVLQIVPQVLRAVLDMWDLDDSTVGLFKGLRWMLVHGEELPPDLVDRWFARHPHIPLANVYGPAECSDDVSISVIEAGDAFRRSRAPIGRLLRNMQAYVVDGHLQLVPAGTPGELCVGGAGLARGYAGRAGVTARRFVANPYGAPGERMYRTGDLVRWNTGGELEFLGRIDHQVKIRGYRIEPGEVQAVLERDPQVRQAVVLAREDRPGDKRLVAYAVPADGAGLDIAALRRRTARALPEYMVPSLFVELAELPLTPNGKLDRRALPVPDPGATAPGTPPGTPQEALLCDVFAEVLGVPRVGVEDSFFDLGGHSLLAMRLLSRIRAVLGVRVTIRTLFDAPTVAGILDALGRTGEPDDHEVLLALRTGTDPRPLFCVHPATGLAWSYAGLVPHLPDGLALYGLQAPGLAEHSALPRDLDEMLDRMLTEIRRVQPEGPYRLLGWSLGGNIAHALAGRLQRDGAAIGLLVLVDAYPGEVWPCPSFATPEQWDEFGLLATLVPAAVDEAAVAADPGAALTALRRAAQRQLGLEQAAFDRLVAVGVNSSRLVAAHRPHRVHGRTVYFTATEGRGAARPDPAAWAPYVDALDRHDLRCRHEEAMDPAPRRHIADIVTAELLARHGRPPTDRKATNSHD</sequence>
<dbReference type="SMART" id="SM00824">
    <property type="entry name" value="PKS_TE"/>
    <property type="match status" value="1"/>
</dbReference>